<protein>
    <submittedName>
        <fullName evidence="2">Uncharacterized protein</fullName>
    </submittedName>
</protein>
<organism evidence="2">
    <name type="scientific">Klebsiella pneumoniae</name>
    <dbReference type="NCBI Taxonomy" id="573"/>
    <lineage>
        <taxon>Bacteria</taxon>
        <taxon>Pseudomonadati</taxon>
        <taxon>Pseudomonadota</taxon>
        <taxon>Gammaproteobacteria</taxon>
        <taxon>Enterobacterales</taxon>
        <taxon>Enterobacteriaceae</taxon>
        <taxon>Klebsiella/Raoultella group</taxon>
        <taxon>Klebsiella</taxon>
        <taxon>Klebsiella pneumoniae complex</taxon>
    </lineage>
</organism>
<dbReference type="EMBL" id="SDCY01000022">
    <property type="protein sequence ID" value="TCY22840.1"/>
    <property type="molecule type" value="Genomic_DNA"/>
</dbReference>
<dbReference type="AlphaFoldDB" id="A0A483QGJ7"/>
<comment type="caution">
    <text evidence="2">The sequence shown here is derived from an EMBL/GenBank/DDBJ whole genome shotgun (WGS) entry which is preliminary data.</text>
</comment>
<accession>A0A483QGJ7</accession>
<feature type="region of interest" description="Disordered" evidence="1">
    <location>
        <begin position="1"/>
        <end position="20"/>
    </location>
</feature>
<feature type="compositionally biased region" description="Polar residues" evidence="1">
    <location>
        <begin position="1"/>
        <end position="19"/>
    </location>
</feature>
<gene>
    <name evidence="2" type="ORF">ETF05_13060</name>
</gene>
<proteinExistence type="predicted"/>
<evidence type="ECO:0000256" key="1">
    <source>
        <dbReference type="SAM" id="MobiDB-lite"/>
    </source>
</evidence>
<sequence length="70" mass="7654">MGNGSGETVQDAQRGQNRQAEPGGEYFVYFWTGRAATATISVVHPSPLPPVDKISVFSGCDAYRWLPPQR</sequence>
<name>A0A483QGJ7_KLEPN</name>
<reference evidence="2" key="1">
    <citation type="submission" date="2019-01" db="EMBL/GenBank/DDBJ databases">
        <authorList>
            <person name="Lista F."/>
            <person name="Anselmo A."/>
        </authorList>
    </citation>
    <scope>NUCLEOTIDE SEQUENCE</scope>
    <source>
        <strain evidence="2">23R</strain>
    </source>
</reference>
<evidence type="ECO:0000313" key="2">
    <source>
        <dbReference type="EMBL" id="TCY22840.1"/>
    </source>
</evidence>